<sequence>MAPLRSSRSSPVLSPDRLKKYPGESAVGEAAAGSGCSSARSISSSYGMYYGYIGQEQRSSRRGDCGSSGPGPQDFPSDNATDADITKCNYVCKAHDPKLRHN</sequence>
<evidence type="ECO:0000313" key="3">
    <source>
        <dbReference type="Proteomes" id="UP001151760"/>
    </source>
</evidence>
<proteinExistence type="predicted"/>
<name>A0ABQ5GR14_9ASTR</name>
<protein>
    <submittedName>
        <fullName evidence="2">Uncharacterized protein</fullName>
    </submittedName>
</protein>
<keyword evidence="3" id="KW-1185">Reference proteome</keyword>
<dbReference type="EMBL" id="BQNB010018756">
    <property type="protein sequence ID" value="GJT77904.1"/>
    <property type="molecule type" value="Genomic_DNA"/>
</dbReference>
<reference evidence="2" key="2">
    <citation type="submission" date="2022-01" db="EMBL/GenBank/DDBJ databases">
        <authorList>
            <person name="Yamashiro T."/>
            <person name="Shiraishi A."/>
            <person name="Satake H."/>
            <person name="Nakayama K."/>
        </authorList>
    </citation>
    <scope>NUCLEOTIDE SEQUENCE</scope>
</reference>
<feature type="region of interest" description="Disordered" evidence="1">
    <location>
        <begin position="58"/>
        <end position="82"/>
    </location>
</feature>
<feature type="region of interest" description="Disordered" evidence="1">
    <location>
        <begin position="1"/>
        <end position="22"/>
    </location>
</feature>
<feature type="compositionally biased region" description="Low complexity" evidence="1">
    <location>
        <begin position="1"/>
        <end position="15"/>
    </location>
</feature>
<gene>
    <name evidence="2" type="ORF">Tco_1044629</name>
</gene>
<dbReference type="Proteomes" id="UP001151760">
    <property type="component" value="Unassembled WGS sequence"/>
</dbReference>
<comment type="caution">
    <text evidence="2">The sequence shown here is derived from an EMBL/GenBank/DDBJ whole genome shotgun (WGS) entry which is preliminary data.</text>
</comment>
<organism evidence="2 3">
    <name type="scientific">Tanacetum coccineum</name>
    <dbReference type="NCBI Taxonomy" id="301880"/>
    <lineage>
        <taxon>Eukaryota</taxon>
        <taxon>Viridiplantae</taxon>
        <taxon>Streptophyta</taxon>
        <taxon>Embryophyta</taxon>
        <taxon>Tracheophyta</taxon>
        <taxon>Spermatophyta</taxon>
        <taxon>Magnoliopsida</taxon>
        <taxon>eudicotyledons</taxon>
        <taxon>Gunneridae</taxon>
        <taxon>Pentapetalae</taxon>
        <taxon>asterids</taxon>
        <taxon>campanulids</taxon>
        <taxon>Asterales</taxon>
        <taxon>Asteraceae</taxon>
        <taxon>Asteroideae</taxon>
        <taxon>Anthemideae</taxon>
        <taxon>Anthemidinae</taxon>
        <taxon>Tanacetum</taxon>
    </lineage>
</organism>
<evidence type="ECO:0000256" key="1">
    <source>
        <dbReference type="SAM" id="MobiDB-lite"/>
    </source>
</evidence>
<evidence type="ECO:0000313" key="2">
    <source>
        <dbReference type="EMBL" id="GJT77904.1"/>
    </source>
</evidence>
<reference evidence="2" key="1">
    <citation type="journal article" date="2022" name="Int. J. Mol. Sci.">
        <title>Draft Genome of Tanacetum Coccineum: Genomic Comparison of Closely Related Tanacetum-Family Plants.</title>
        <authorList>
            <person name="Yamashiro T."/>
            <person name="Shiraishi A."/>
            <person name="Nakayama K."/>
            <person name="Satake H."/>
        </authorList>
    </citation>
    <scope>NUCLEOTIDE SEQUENCE</scope>
</reference>
<accession>A0ABQ5GR14</accession>